<evidence type="ECO:0000256" key="5">
    <source>
        <dbReference type="ARBA" id="ARBA00023235"/>
    </source>
</evidence>
<dbReference type="InterPro" id="IPR018187">
    <property type="entry name" value="Asp/Glu_racemase_AS_1"/>
</dbReference>
<dbReference type="Pfam" id="PF01177">
    <property type="entry name" value="Asp_Glu_race"/>
    <property type="match status" value="1"/>
</dbReference>
<dbReference type="PANTHER" id="PTHR21198">
    <property type="entry name" value="GLUTAMATE RACEMASE"/>
    <property type="match status" value="1"/>
</dbReference>
<comment type="catalytic activity">
    <reaction evidence="1 7">
        <text>L-glutamate = D-glutamate</text>
        <dbReference type="Rhea" id="RHEA:12813"/>
        <dbReference type="ChEBI" id="CHEBI:29985"/>
        <dbReference type="ChEBI" id="CHEBI:29986"/>
        <dbReference type="EC" id="5.1.1.3"/>
    </reaction>
</comment>
<name>A0A0G4B4L7_9BACT</name>
<sequence>MKKIGIIDSGIGGRGIKKEIKKLIPQAEIIYFADSKNFPYGTKEVEELNRILEKNISELISKGTEIIVLACNSATVTSINYLRERFNIPIVGVEPAIKMAAKNTKTKNIAVFATPITSKSEATDRLINEYCKDIIVYKIPFENLAGEIENNKIGVAGLGVTKIWENYKNKNIDVIVLGCTHYTLIKNQIQKIVGDQIELVDSNSAVAQQVKKVYDEINID</sequence>
<evidence type="ECO:0000313" key="8">
    <source>
        <dbReference type="EMBL" id="AKM81947.1"/>
    </source>
</evidence>
<feature type="binding site" evidence="7">
    <location>
        <begin position="40"/>
        <end position="41"/>
    </location>
    <ligand>
        <name>substrate</name>
    </ligand>
</feature>
<evidence type="ECO:0000256" key="3">
    <source>
        <dbReference type="ARBA" id="ARBA00022960"/>
    </source>
</evidence>
<dbReference type="Gene3D" id="3.40.50.1860">
    <property type="match status" value="2"/>
</dbReference>
<dbReference type="STRING" id="1618337.UT28_C0001G0132"/>
<comment type="similarity">
    <text evidence="7">Belongs to the aspartate/glutamate racemases family.</text>
</comment>
<reference evidence="8 9" key="1">
    <citation type="journal article" date="2015" name="Nature">
        <title>rRNA introns, odd ribosomes, and small enigmatic genomes across a large radiation of phyla.</title>
        <authorList>
            <person name="Brown C.T."/>
            <person name="Hug L.A."/>
            <person name="Thomas B.C."/>
            <person name="Sharon I."/>
            <person name="Castelle C.J."/>
            <person name="Singh A."/>
            <person name="Wilkins M.J."/>
            <person name="Williams K.H."/>
            <person name="Banfield J.F."/>
        </authorList>
    </citation>
    <scope>NUCLEOTIDE SEQUENCE [LARGE SCALE GENOMIC DNA]</scope>
</reference>
<protein>
    <recommendedName>
        <fullName evidence="2 7">Glutamate racemase</fullName>
        <ecNumber evidence="2 7">5.1.1.3</ecNumber>
    </recommendedName>
</protein>
<dbReference type="EC" id="5.1.1.3" evidence="2 7"/>
<keyword evidence="5 7" id="KW-0413">Isomerase</keyword>
<feature type="active site" description="Proton donor/acceptor" evidence="7">
    <location>
        <position position="71"/>
    </location>
</feature>
<keyword evidence="6 7" id="KW-0961">Cell wall biogenesis/degradation</keyword>
<evidence type="ECO:0000256" key="7">
    <source>
        <dbReference type="HAMAP-Rule" id="MF_00258"/>
    </source>
</evidence>
<dbReference type="KEGG" id="bbgw:UT28_C0001G0132"/>
<proteinExistence type="inferred from homology"/>
<dbReference type="HAMAP" id="MF_00258">
    <property type="entry name" value="Glu_racemase"/>
    <property type="match status" value="1"/>
</dbReference>
<dbReference type="InterPro" id="IPR004391">
    <property type="entry name" value="Glu_race"/>
</dbReference>
<evidence type="ECO:0000256" key="6">
    <source>
        <dbReference type="ARBA" id="ARBA00023316"/>
    </source>
</evidence>
<accession>A0A0G4B4L7</accession>
<keyword evidence="3 7" id="KW-0133">Cell shape</keyword>
<dbReference type="EMBL" id="CP011213">
    <property type="protein sequence ID" value="AKM81947.1"/>
    <property type="molecule type" value="Genomic_DNA"/>
</dbReference>
<dbReference type="PROSITE" id="PS00923">
    <property type="entry name" value="ASP_GLU_RACEMASE_1"/>
    <property type="match status" value="1"/>
</dbReference>
<comment type="function">
    <text evidence="7">Provides the (R)-glutamate required for cell wall biosynthesis.</text>
</comment>
<dbReference type="GO" id="GO:0008881">
    <property type="term" value="F:glutamate racemase activity"/>
    <property type="evidence" value="ECO:0007669"/>
    <property type="project" value="UniProtKB-UniRule"/>
</dbReference>
<keyword evidence="4 7" id="KW-0573">Peptidoglycan synthesis</keyword>
<gene>
    <name evidence="7" type="primary">murI</name>
    <name evidence="8" type="ORF">UT28_C0001G0132</name>
</gene>
<evidence type="ECO:0000256" key="2">
    <source>
        <dbReference type="ARBA" id="ARBA00013090"/>
    </source>
</evidence>
<feature type="binding site" evidence="7">
    <location>
        <begin position="180"/>
        <end position="181"/>
    </location>
    <ligand>
        <name>substrate</name>
    </ligand>
</feature>
<dbReference type="UniPathway" id="UPA00219"/>
<organism evidence="8 9">
    <name type="scientific">Berkelbacteria bacterium GW2011_GWE1_39_12</name>
    <dbReference type="NCBI Taxonomy" id="1618337"/>
    <lineage>
        <taxon>Bacteria</taxon>
        <taxon>Candidatus Berkelbacteria</taxon>
    </lineage>
</organism>
<dbReference type="InterPro" id="IPR015942">
    <property type="entry name" value="Asp/Glu/hydantoin_racemase"/>
</dbReference>
<comment type="pathway">
    <text evidence="7">Cell wall biogenesis; peptidoglycan biosynthesis.</text>
</comment>
<evidence type="ECO:0000256" key="1">
    <source>
        <dbReference type="ARBA" id="ARBA00001602"/>
    </source>
</evidence>
<dbReference type="InterPro" id="IPR001920">
    <property type="entry name" value="Asp/Glu_race"/>
</dbReference>
<feature type="binding site" evidence="7">
    <location>
        <begin position="8"/>
        <end position="9"/>
    </location>
    <ligand>
        <name>substrate</name>
    </ligand>
</feature>
<dbReference type="GO" id="GO:0071555">
    <property type="term" value="P:cell wall organization"/>
    <property type="evidence" value="ECO:0007669"/>
    <property type="project" value="UniProtKB-KW"/>
</dbReference>
<feature type="active site" description="Proton donor/acceptor" evidence="7">
    <location>
        <position position="179"/>
    </location>
</feature>
<dbReference type="Proteomes" id="UP000035648">
    <property type="component" value="Chromosome"/>
</dbReference>
<dbReference type="GO" id="GO:0008360">
    <property type="term" value="P:regulation of cell shape"/>
    <property type="evidence" value="ECO:0007669"/>
    <property type="project" value="UniProtKB-KW"/>
</dbReference>
<dbReference type="GO" id="GO:0009252">
    <property type="term" value="P:peptidoglycan biosynthetic process"/>
    <property type="evidence" value="ECO:0007669"/>
    <property type="project" value="UniProtKB-UniRule"/>
</dbReference>
<evidence type="ECO:0000313" key="9">
    <source>
        <dbReference type="Proteomes" id="UP000035648"/>
    </source>
</evidence>
<dbReference type="AlphaFoldDB" id="A0A0G4B4L7"/>
<dbReference type="NCBIfam" id="TIGR00067">
    <property type="entry name" value="glut_race"/>
    <property type="match status" value="1"/>
</dbReference>
<dbReference type="PANTHER" id="PTHR21198:SF3">
    <property type="entry name" value="GLUTAMATE RACEMASE"/>
    <property type="match status" value="1"/>
</dbReference>
<feature type="binding site" evidence="7">
    <location>
        <begin position="72"/>
        <end position="73"/>
    </location>
    <ligand>
        <name>substrate</name>
    </ligand>
</feature>
<dbReference type="SUPFAM" id="SSF53681">
    <property type="entry name" value="Aspartate/glutamate racemase"/>
    <property type="match status" value="2"/>
</dbReference>
<evidence type="ECO:0000256" key="4">
    <source>
        <dbReference type="ARBA" id="ARBA00022984"/>
    </source>
</evidence>